<name>A0A1I8C2E9_MELHA</name>
<dbReference type="InterPro" id="IPR036280">
    <property type="entry name" value="Multihaem_cyt_sf"/>
</dbReference>
<dbReference type="AlphaFoldDB" id="A0A1I8C2E9"/>
<dbReference type="Proteomes" id="UP000095281">
    <property type="component" value="Unplaced"/>
</dbReference>
<evidence type="ECO:0000313" key="4">
    <source>
        <dbReference type="Proteomes" id="UP000095281"/>
    </source>
</evidence>
<keyword evidence="3" id="KW-0732">Signal</keyword>
<keyword evidence="4" id="KW-1185">Reference proteome</keyword>
<keyword evidence="1" id="KW-0175">Coiled coil</keyword>
<feature type="region of interest" description="Disordered" evidence="2">
    <location>
        <begin position="33"/>
        <end position="56"/>
    </location>
</feature>
<dbReference type="WBParaSite" id="MhA1_Contig986.frz3.gene1">
    <property type="protein sequence ID" value="MhA1_Contig986.frz3.gene1"/>
    <property type="gene ID" value="MhA1_Contig986.frz3.gene1"/>
</dbReference>
<evidence type="ECO:0000313" key="5">
    <source>
        <dbReference type="WBParaSite" id="MhA1_Contig986.frz3.gene1"/>
    </source>
</evidence>
<protein>
    <submittedName>
        <fullName evidence="5">MULTIHEME_CYTC domain-containing protein</fullName>
    </submittedName>
</protein>
<dbReference type="SUPFAM" id="SSF48695">
    <property type="entry name" value="Multiheme cytochromes"/>
    <property type="match status" value="2"/>
</dbReference>
<feature type="coiled-coil region" evidence="1">
    <location>
        <begin position="61"/>
        <end position="122"/>
    </location>
</feature>
<evidence type="ECO:0000256" key="3">
    <source>
        <dbReference type="SAM" id="SignalP"/>
    </source>
</evidence>
<feature type="chain" id="PRO_5009316412" evidence="3">
    <location>
        <begin position="18"/>
        <end position="312"/>
    </location>
</feature>
<feature type="signal peptide" evidence="3">
    <location>
        <begin position="1"/>
        <end position="17"/>
    </location>
</feature>
<organism evidence="4 5">
    <name type="scientific">Meloidogyne hapla</name>
    <name type="common">Root-knot nematode worm</name>
    <dbReference type="NCBI Taxonomy" id="6305"/>
    <lineage>
        <taxon>Eukaryota</taxon>
        <taxon>Metazoa</taxon>
        <taxon>Ecdysozoa</taxon>
        <taxon>Nematoda</taxon>
        <taxon>Chromadorea</taxon>
        <taxon>Rhabditida</taxon>
        <taxon>Tylenchina</taxon>
        <taxon>Tylenchomorpha</taxon>
        <taxon>Tylenchoidea</taxon>
        <taxon>Meloidogynidae</taxon>
        <taxon>Meloidogyninae</taxon>
        <taxon>Meloidogyne</taxon>
    </lineage>
</organism>
<evidence type="ECO:0000256" key="2">
    <source>
        <dbReference type="SAM" id="MobiDB-lite"/>
    </source>
</evidence>
<accession>A0A1I8C2E9</accession>
<evidence type="ECO:0000256" key="1">
    <source>
        <dbReference type="SAM" id="Coils"/>
    </source>
</evidence>
<sequence length="312" mass="36850">MWLNLLIFFLLINYALFIPNNLKNKNKRENEGASNNIVENKESDEQNDSETELIPNNHFGINDLEESIKLIENERKKQKKEENKQNLEESYVNLIKNNNNQIEEQEQNNETSTNNFEKWNKIIQKLETDEQKNFEVSIDGIHCKSCHKPNKTKLRTTDEEKWNTVVGQLNDDEKLNFKVDKNGIKCLLCHKNDERIKSMLSSALNIHINSLAHQHKIGKDVNIKSLKNATEEKCKYCIDKLEEDEKEYFYFDKKGINCLLCHKPEKRVSYKKFYYSKGNHVNTNIHKINKENHLKLSKEEKSSFLLSQKNKM</sequence>
<proteinExistence type="predicted"/>
<reference evidence="5" key="1">
    <citation type="submission" date="2016-11" db="UniProtKB">
        <authorList>
            <consortium name="WormBaseParasite"/>
        </authorList>
    </citation>
    <scope>IDENTIFICATION</scope>
</reference>